<name>A0ABV0WG73_9TELE</name>
<sequence length="125" mass="14544">MVLLQNQCWTTKQTKQRKTVSIFQNKILQNKPGIENRNKPVLNESRPKNAANKRNNKGFTTIFIFHKVTSDPANNYRVKKGPLFCVSKSTLDVFFVHFDFLINPFIQKTPNQTKLFTVCLLRKSN</sequence>
<evidence type="ECO:0000313" key="3">
    <source>
        <dbReference type="Proteomes" id="UP001444071"/>
    </source>
</evidence>
<gene>
    <name evidence="2" type="ORF">XENORESO_010492</name>
</gene>
<feature type="region of interest" description="Disordered" evidence="1">
    <location>
        <begin position="34"/>
        <end position="54"/>
    </location>
</feature>
<evidence type="ECO:0000313" key="2">
    <source>
        <dbReference type="EMBL" id="MEQ2267793.1"/>
    </source>
</evidence>
<dbReference type="Proteomes" id="UP001444071">
    <property type="component" value="Unassembled WGS sequence"/>
</dbReference>
<accession>A0ABV0WG73</accession>
<reference evidence="2 3" key="1">
    <citation type="submission" date="2021-06" db="EMBL/GenBank/DDBJ databases">
        <authorList>
            <person name="Palmer J.M."/>
        </authorList>
    </citation>
    <scope>NUCLEOTIDE SEQUENCE [LARGE SCALE GENOMIC DNA]</scope>
    <source>
        <strain evidence="2 3">XR_2019</strain>
        <tissue evidence="2">Muscle</tissue>
    </source>
</reference>
<proteinExistence type="predicted"/>
<organism evidence="2 3">
    <name type="scientific">Xenotaenia resolanae</name>
    <dbReference type="NCBI Taxonomy" id="208358"/>
    <lineage>
        <taxon>Eukaryota</taxon>
        <taxon>Metazoa</taxon>
        <taxon>Chordata</taxon>
        <taxon>Craniata</taxon>
        <taxon>Vertebrata</taxon>
        <taxon>Euteleostomi</taxon>
        <taxon>Actinopterygii</taxon>
        <taxon>Neopterygii</taxon>
        <taxon>Teleostei</taxon>
        <taxon>Neoteleostei</taxon>
        <taxon>Acanthomorphata</taxon>
        <taxon>Ovalentaria</taxon>
        <taxon>Atherinomorphae</taxon>
        <taxon>Cyprinodontiformes</taxon>
        <taxon>Goodeidae</taxon>
        <taxon>Xenotaenia</taxon>
    </lineage>
</organism>
<protein>
    <submittedName>
        <fullName evidence="2">Uncharacterized protein</fullName>
    </submittedName>
</protein>
<evidence type="ECO:0000256" key="1">
    <source>
        <dbReference type="SAM" id="MobiDB-lite"/>
    </source>
</evidence>
<keyword evidence="3" id="KW-1185">Reference proteome</keyword>
<comment type="caution">
    <text evidence="2">The sequence shown here is derived from an EMBL/GenBank/DDBJ whole genome shotgun (WGS) entry which is preliminary data.</text>
</comment>
<dbReference type="EMBL" id="JAHRIM010043276">
    <property type="protein sequence ID" value="MEQ2267793.1"/>
    <property type="molecule type" value="Genomic_DNA"/>
</dbReference>